<organism evidence="1">
    <name type="scientific">Anguilla anguilla</name>
    <name type="common">European freshwater eel</name>
    <name type="synonym">Muraena anguilla</name>
    <dbReference type="NCBI Taxonomy" id="7936"/>
    <lineage>
        <taxon>Eukaryota</taxon>
        <taxon>Metazoa</taxon>
        <taxon>Chordata</taxon>
        <taxon>Craniata</taxon>
        <taxon>Vertebrata</taxon>
        <taxon>Euteleostomi</taxon>
        <taxon>Actinopterygii</taxon>
        <taxon>Neopterygii</taxon>
        <taxon>Teleostei</taxon>
        <taxon>Anguilliformes</taxon>
        <taxon>Anguillidae</taxon>
        <taxon>Anguilla</taxon>
    </lineage>
</organism>
<name>A0A0E9VV10_ANGAN</name>
<sequence>MFDTCLAFGEVLVGAIGCYSIFNRSFRPL</sequence>
<protein>
    <submittedName>
        <fullName evidence="1">Uncharacterized protein</fullName>
    </submittedName>
</protein>
<proteinExistence type="predicted"/>
<reference evidence="1" key="1">
    <citation type="submission" date="2014-11" db="EMBL/GenBank/DDBJ databases">
        <authorList>
            <person name="Amaro Gonzalez C."/>
        </authorList>
    </citation>
    <scope>NUCLEOTIDE SEQUENCE</scope>
</reference>
<dbReference type="EMBL" id="GBXM01026701">
    <property type="protein sequence ID" value="JAH81876.1"/>
    <property type="molecule type" value="Transcribed_RNA"/>
</dbReference>
<accession>A0A0E9VV10</accession>
<dbReference type="AlphaFoldDB" id="A0A0E9VV10"/>
<reference evidence="1" key="2">
    <citation type="journal article" date="2015" name="Fish Shellfish Immunol.">
        <title>Early steps in the European eel (Anguilla anguilla)-Vibrio vulnificus interaction in the gills: Role of the RtxA13 toxin.</title>
        <authorList>
            <person name="Callol A."/>
            <person name="Pajuelo D."/>
            <person name="Ebbesson L."/>
            <person name="Teles M."/>
            <person name="MacKenzie S."/>
            <person name="Amaro C."/>
        </authorList>
    </citation>
    <scope>NUCLEOTIDE SEQUENCE</scope>
</reference>
<evidence type="ECO:0000313" key="1">
    <source>
        <dbReference type="EMBL" id="JAH81876.1"/>
    </source>
</evidence>